<dbReference type="Gene3D" id="1.10.443.10">
    <property type="entry name" value="Intergrase catalytic core"/>
    <property type="match status" value="1"/>
</dbReference>
<dbReference type="GO" id="GO:0003677">
    <property type="term" value="F:DNA binding"/>
    <property type="evidence" value="ECO:0007669"/>
    <property type="project" value="UniProtKB-UniRule"/>
</dbReference>
<gene>
    <name evidence="8" type="ORF">GCM10007103_02590</name>
</gene>
<dbReference type="Proteomes" id="UP000610456">
    <property type="component" value="Unassembled WGS sequence"/>
</dbReference>
<dbReference type="AlphaFoldDB" id="A0A918S5R3"/>
<dbReference type="InterPro" id="IPR011010">
    <property type="entry name" value="DNA_brk_join_enz"/>
</dbReference>
<dbReference type="CDD" id="cd01182">
    <property type="entry name" value="INT_RitC_C_like"/>
    <property type="match status" value="1"/>
</dbReference>
<feature type="domain" description="Core-binding (CB)" evidence="7">
    <location>
        <begin position="4"/>
        <end position="97"/>
    </location>
</feature>
<keyword evidence="2" id="KW-0229">DNA integration</keyword>
<comment type="similarity">
    <text evidence="1">Belongs to the 'phage' integrase family.</text>
</comment>
<reference evidence="8" key="2">
    <citation type="submission" date="2020-09" db="EMBL/GenBank/DDBJ databases">
        <authorList>
            <person name="Sun Q."/>
            <person name="Kim S."/>
        </authorList>
    </citation>
    <scope>NUCLEOTIDE SEQUENCE</scope>
    <source>
        <strain evidence="8">KCTC 12719</strain>
    </source>
</reference>
<dbReference type="InterPro" id="IPR002104">
    <property type="entry name" value="Integrase_catalytic"/>
</dbReference>
<organism evidence="8 9">
    <name type="scientific">Salinimicrobium marinum</name>
    <dbReference type="NCBI Taxonomy" id="680283"/>
    <lineage>
        <taxon>Bacteria</taxon>
        <taxon>Pseudomonadati</taxon>
        <taxon>Bacteroidota</taxon>
        <taxon>Flavobacteriia</taxon>
        <taxon>Flavobacteriales</taxon>
        <taxon>Flavobacteriaceae</taxon>
        <taxon>Salinimicrobium</taxon>
    </lineage>
</organism>
<feature type="domain" description="Tyr recombinase" evidence="6">
    <location>
        <begin position="121"/>
        <end position="310"/>
    </location>
</feature>
<dbReference type="Pfam" id="PF02899">
    <property type="entry name" value="Phage_int_SAM_1"/>
    <property type="match status" value="1"/>
</dbReference>
<dbReference type="RefSeq" id="WP_189602823.1">
    <property type="nucleotide sequence ID" value="NZ_BMXB01000001.1"/>
</dbReference>
<accession>A0A918S5R3</accession>
<dbReference type="PROSITE" id="PS51900">
    <property type="entry name" value="CB"/>
    <property type="match status" value="1"/>
</dbReference>
<reference evidence="8" key="1">
    <citation type="journal article" date="2014" name="Int. J. Syst. Evol. Microbiol.">
        <title>Complete genome sequence of Corynebacterium casei LMG S-19264T (=DSM 44701T), isolated from a smear-ripened cheese.</title>
        <authorList>
            <consortium name="US DOE Joint Genome Institute (JGI-PGF)"/>
            <person name="Walter F."/>
            <person name="Albersmeier A."/>
            <person name="Kalinowski J."/>
            <person name="Ruckert C."/>
        </authorList>
    </citation>
    <scope>NUCLEOTIDE SEQUENCE</scope>
    <source>
        <strain evidence="8">KCTC 12719</strain>
    </source>
</reference>
<dbReference type="InterPro" id="IPR004107">
    <property type="entry name" value="Integrase_SAM-like_N"/>
</dbReference>
<evidence type="ECO:0000259" key="6">
    <source>
        <dbReference type="PROSITE" id="PS51898"/>
    </source>
</evidence>
<evidence type="ECO:0000259" key="7">
    <source>
        <dbReference type="PROSITE" id="PS51900"/>
    </source>
</evidence>
<dbReference type="InterPro" id="IPR010998">
    <property type="entry name" value="Integrase_recombinase_N"/>
</dbReference>
<evidence type="ECO:0000313" key="9">
    <source>
        <dbReference type="Proteomes" id="UP000610456"/>
    </source>
</evidence>
<evidence type="ECO:0000256" key="2">
    <source>
        <dbReference type="ARBA" id="ARBA00022908"/>
    </source>
</evidence>
<keyword evidence="3 5" id="KW-0238">DNA-binding</keyword>
<dbReference type="PANTHER" id="PTHR30349:SF41">
    <property type="entry name" value="INTEGRASE_RECOMBINASE PROTEIN MJ0367-RELATED"/>
    <property type="match status" value="1"/>
</dbReference>
<evidence type="ECO:0000256" key="3">
    <source>
        <dbReference type="ARBA" id="ARBA00023125"/>
    </source>
</evidence>
<dbReference type="InterPro" id="IPR050090">
    <property type="entry name" value="Tyrosine_recombinase_XerCD"/>
</dbReference>
<dbReference type="GO" id="GO:0015074">
    <property type="term" value="P:DNA integration"/>
    <property type="evidence" value="ECO:0007669"/>
    <property type="project" value="UniProtKB-KW"/>
</dbReference>
<evidence type="ECO:0000313" key="8">
    <source>
        <dbReference type="EMBL" id="GHA24837.1"/>
    </source>
</evidence>
<evidence type="ECO:0000256" key="4">
    <source>
        <dbReference type="ARBA" id="ARBA00023172"/>
    </source>
</evidence>
<dbReference type="Pfam" id="PF00589">
    <property type="entry name" value="Phage_integrase"/>
    <property type="match status" value="1"/>
</dbReference>
<dbReference type="GO" id="GO:0006310">
    <property type="term" value="P:DNA recombination"/>
    <property type="evidence" value="ECO:0007669"/>
    <property type="project" value="UniProtKB-KW"/>
</dbReference>
<dbReference type="PANTHER" id="PTHR30349">
    <property type="entry name" value="PHAGE INTEGRASE-RELATED"/>
    <property type="match status" value="1"/>
</dbReference>
<evidence type="ECO:0000256" key="1">
    <source>
        <dbReference type="ARBA" id="ARBA00008857"/>
    </source>
</evidence>
<dbReference type="SUPFAM" id="SSF56349">
    <property type="entry name" value="DNA breaking-rejoining enzymes"/>
    <property type="match status" value="1"/>
</dbReference>
<name>A0A918S5R3_9FLAO</name>
<dbReference type="PROSITE" id="PS51898">
    <property type="entry name" value="TYR_RECOMBINASE"/>
    <property type="match status" value="1"/>
</dbReference>
<evidence type="ECO:0000256" key="5">
    <source>
        <dbReference type="PROSITE-ProRule" id="PRU01248"/>
    </source>
</evidence>
<keyword evidence="4" id="KW-0233">DNA recombination</keyword>
<protein>
    <submittedName>
        <fullName evidence="8">Integrase</fullName>
    </submittedName>
</protein>
<comment type="caution">
    <text evidence="8">The sequence shown here is derived from an EMBL/GenBank/DDBJ whole genome shotgun (WGS) entry which is preliminary data.</text>
</comment>
<proteinExistence type="inferred from homology"/>
<dbReference type="EMBL" id="BMXB01000001">
    <property type="protein sequence ID" value="GHA24837.1"/>
    <property type="molecule type" value="Genomic_DNA"/>
</dbReference>
<dbReference type="InterPro" id="IPR044068">
    <property type="entry name" value="CB"/>
</dbReference>
<sequence length="337" mass="39326">MKPTDFSKYISDFISRYLPHEKGVSNNTIIAYRDTFVLLLEYLQKEKHLKVEKLTLDKVTKEVILDYLDWLQNTRNCSNSTRNARLAAIHSFYRFLQRESLGHLHQCQRILAIRFKKSSYKSITYLSTEGMKLLLQQPDCTTLKGRRDLALLSLMYDTGARVQEIIDLTPSMLRLDTPPVIKIIGKGNRARVVPMLDAQTDHLEDYIKENRLDNASANMYPLFFNSRKEKLTRAGIHYIVQKYFKKAREENKVLFPEKISCHSLRHSKAMHLLQAGVNLVYIRDILGHVSVQTTEIYARADSKQKRKALEKAYVNINPNETAVWTKNENLIMWLKKF</sequence>
<dbReference type="Gene3D" id="1.10.150.130">
    <property type="match status" value="1"/>
</dbReference>
<keyword evidence="9" id="KW-1185">Reference proteome</keyword>
<dbReference type="InterPro" id="IPR013762">
    <property type="entry name" value="Integrase-like_cat_sf"/>
</dbReference>